<name>A0ABV9YRP3_9PSEU</name>
<organism evidence="1 2">
    <name type="scientific">Actinomycetospora atypica</name>
    <dbReference type="NCBI Taxonomy" id="1290095"/>
    <lineage>
        <taxon>Bacteria</taxon>
        <taxon>Bacillati</taxon>
        <taxon>Actinomycetota</taxon>
        <taxon>Actinomycetes</taxon>
        <taxon>Pseudonocardiales</taxon>
        <taxon>Pseudonocardiaceae</taxon>
        <taxon>Actinomycetospora</taxon>
    </lineage>
</organism>
<dbReference type="PANTHER" id="PTHR34309">
    <property type="entry name" value="SLR1406 PROTEIN"/>
    <property type="match status" value="1"/>
</dbReference>
<reference evidence="2" key="1">
    <citation type="journal article" date="2019" name="Int. J. Syst. Evol. Microbiol.">
        <title>The Global Catalogue of Microorganisms (GCM) 10K type strain sequencing project: providing services to taxonomists for standard genome sequencing and annotation.</title>
        <authorList>
            <consortium name="The Broad Institute Genomics Platform"/>
            <consortium name="The Broad Institute Genome Sequencing Center for Infectious Disease"/>
            <person name="Wu L."/>
            <person name="Ma J."/>
        </authorList>
    </citation>
    <scope>NUCLEOTIDE SEQUENCE [LARGE SCALE GENOMIC DNA]</scope>
    <source>
        <strain evidence="2">CGMCC 4.7093</strain>
    </source>
</reference>
<dbReference type="EMBL" id="JBHSIV010000019">
    <property type="protein sequence ID" value="MFC5064098.1"/>
    <property type="molecule type" value="Genomic_DNA"/>
</dbReference>
<dbReference type="InterPro" id="IPR038084">
    <property type="entry name" value="PduO/GlcC-like_sf"/>
</dbReference>
<gene>
    <name evidence="1" type="ORF">ACFPBZ_17890</name>
</gene>
<dbReference type="RefSeq" id="WP_378037442.1">
    <property type="nucleotide sequence ID" value="NZ_JBHSIV010000019.1"/>
</dbReference>
<dbReference type="Pfam" id="PF03928">
    <property type="entry name" value="HbpS-like"/>
    <property type="match status" value="1"/>
</dbReference>
<keyword evidence="2" id="KW-1185">Reference proteome</keyword>
<protein>
    <submittedName>
        <fullName evidence="1">Heme-binding protein</fullName>
    </submittedName>
</protein>
<dbReference type="InterPro" id="IPR052517">
    <property type="entry name" value="GlcG_carb_metab_protein"/>
</dbReference>
<evidence type="ECO:0000313" key="1">
    <source>
        <dbReference type="EMBL" id="MFC5064098.1"/>
    </source>
</evidence>
<dbReference type="Proteomes" id="UP001595947">
    <property type="component" value="Unassembled WGS sequence"/>
</dbReference>
<evidence type="ECO:0000313" key="2">
    <source>
        <dbReference type="Proteomes" id="UP001595947"/>
    </source>
</evidence>
<dbReference type="Gene3D" id="3.30.450.150">
    <property type="entry name" value="Haem-degrading domain"/>
    <property type="match status" value="1"/>
</dbReference>
<comment type="caution">
    <text evidence="1">The sequence shown here is derived from an EMBL/GenBank/DDBJ whole genome shotgun (WGS) entry which is preliminary data.</text>
</comment>
<accession>A0ABV9YRP3</accession>
<sequence length="138" mass="13637">MPGLTLADARAALDAGLAEADAIGQPMNVAVVDDGGHLLAFARQDGAIRASIDIAQRKARTSILMEAPTAALMPLVQPGAELYGLEQTAGGMVVFGGGVPVHRDGVLVGAIGVSAGSAEQDVQVAEAAAAAVSTPVPA</sequence>
<proteinExistence type="predicted"/>
<dbReference type="InterPro" id="IPR005624">
    <property type="entry name" value="PduO/GlcC-like"/>
</dbReference>
<dbReference type="PANTHER" id="PTHR34309:SF1">
    <property type="entry name" value="PROTEIN GLCG"/>
    <property type="match status" value="1"/>
</dbReference>
<dbReference type="SUPFAM" id="SSF143744">
    <property type="entry name" value="GlcG-like"/>
    <property type="match status" value="1"/>
</dbReference>